<dbReference type="SUPFAM" id="SSF53335">
    <property type="entry name" value="S-adenosyl-L-methionine-dependent methyltransferases"/>
    <property type="match status" value="1"/>
</dbReference>
<organism evidence="1 2">
    <name type="scientific">Thermoactinomyces mirandus</name>
    <dbReference type="NCBI Taxonomy" id="2756294"/>
    <lineage>
        <taxon>Bacteria</taxon>
        <taxon>Bacillati</taxon>
        <taxon>Bacillota</taxon>
        <taxon>Bacilli</taxon>
        <taxon>Bacillales</taxon>
        <taxon>Thermoactinomycetaceae</taxon>
        <taxon>Thermoactinomyces</taxon>
    </lineage>
</organism>
<dbReference type="GO" id="GO:0032259">
    <property type="term" value="P:methylation"/>
    <property type="evidence" value="ECO:0007669"/>
    <property type="project" value="UniProtKB-KW"/>
</dbReference>
<dbReference type="Gene3D" id="3.40.50.150">
    <property type="entry name" value="Vaccinia Virus protein VP39"/>
    <property type="match status" value="1"/>
</dbReference>
<protein>
    <submittedName>
        <fullName evidence="1">Phospholipid methyltransferase</fullName>
    </submittedName>
</protein>
<evidence type="ECO:0000313" key="1">
    <source>
        <dbReference type="EMBL" id="MBA4603084.1"/>
    </source>
</evidence>
<dbReference type="EMBL" id="JACEOL010000038">
    <property type="protein sequence ID" value="MBA4603084.1"/>
    <property type="molecule type" value="Genomic_DNA"/>
</dbReference>
<keyword evidence="1" id="KW-0489">Methyltransferase</keyword>
<accession>A0A7W1XTQ6</accession>
<proteinExistence type="predicted"/>
<dbReference type="AlphaFoldDB" id="A0A7W1XTQ6"/>
<evidence type="ECO:0000313" key="2">
    <source>
        <dbReference type="Proteomes" id="UP000538292"/>
    </source>
</evidence>
<sequence>MSLAKLNEPLTFISKFVQSPRQVGSIAPSSRFLAAKMLAPIDWKNTSIVAELGAGTGALTKYIHMFKQPDCKLFAFEKDQQMRDRIQSSYPGTVCFADALDLKEHLYSRLNAMEAPDVIVSGLPFALFEKRMRECIVEQAADVLKPDGIFIAFQYSLQMKKLLINKFSRVDISFVSLNIPPAFMYVCHK</sequence>
<reference evidence="1 2" key="1">
    <citation type="submission" date="2020-07" db="EMBL/GenBank/DDBJ databases">
        <title>Thermoactinomyces phylogeny.</title>
        <authorList>
            <person name="Dunlap C."/>
        </authorList>
    </citation>
    <scope>NUCLEOTIDE SEQUENCE [LARGE SCALE GENOMIC DNA]</scope>
    <source>
        <strain evidence="1 2">AMNI-1</strain>
    </source>
</reference>
<keyword evidence="1" id="KW-0808">Transferase</keyword>
<dbReference type="Proteomes" id="UP000538292">
    <property type="component" value="Unassembled WGS sequence"/>
</dbReference>
<dbReference type="CDD" id="cd02440">
    <property type="entry name" value="AdoMet_MTases"/>
    <property type="match status" value="1"/>
</dbReference>
<gene>
    <name evidence="1" type="ORF">H2C83_12295</name>
</gene>
<dbReference type="GO" id="GO:0008168">
    <property type="term" value="F:methyltransferase activity"/>
    <property type="evidence" value="ECO:0007669"/>
    <property type="project" value="UniProtKB-KW"/>
</dbReference>
<dbReference type="RefSeq" id="WP_181741248.1">
    <property type="nucleotide sequence ID" value="NZ_JACEOL010000038.1"/>
</dbReference>
<keyword evidence="2" id="KW-1185">Reference proteome</keyword>
<dbReference type="InterPro" id="IPR029063">
    <property type="entry name" value="SAM-dependent_MTases_sf"/>
</dbReference>
<comment type="caution">
    <text evidence="1">The sequence shown here is derived from an EMBL/GenBank/DDBJ whole genome shotgun (WGS) entry which is preliminary data.</text>
</comment>
<name>A0A7W1XTQ6_9BACL</name>